<keyword evidence="8" id="KW-0238">DNA-binding</keyword>
<feature type="transmembrane region" description="Helical" evidence="11">
    <location>
        <begin position="91"/>
        <end position="115"/>
    </location>
</feature>
<dbReference type="PANTHER" id="PTHR22593">
    <property type="entry name" value="TRANSMEMBRANE PROTEIN 18"/>
    <property type="match status" value="1"/>
</dbReference>
<dbReference type="GO" id="GO:0003677">
    <property type="term" value="F:DNA binding"/>
    <property type="evidence" value="ECO:0007669"/>
    <property type="project" value="UniProtKB-KW"/>
</dbReference>
<dbReference type="PANTHER" id="PTHR22593:SF2">
    <property type="entry name" value="TRANSMEMBRANE PROTEIN 18"/>
    <property type="match status" value="1"/>
</dbReference>
<dbReference type="InParanoid" id="A0A7R8YKQ6"/>
<evidence type="ECO:0000256" key="2">
    <source>
        <dbReference type="ARBA" id="ARBA00004127"/>
    </source>
</evidence>
<keyword evidence="9 11" id="KW-0472">Membrane</keyword>
<evidence type="ECO:0000313" key="13">
    <source>
        <dbReference type="Proteomes" id="UP000594454"/>
    </source>
</evidence>
<evidence type="ECO:0000256" key="8">
    <source>
        <dbReference type="ARBA" id="ARBA00023125"/>
    </source>
</evidence>
<keyword evidence="6 11" id="KW-1133">Transmembrane helix</keyword>
<gene>
    <name evidence="12" type="ORF">HERILL_LOCUS68</name>
</gene>
<evidence type="ECO:0000256" key="9">
    <source>
        <dbReference type="ARBA" id="ARBA00023136"/>
    </source>
</evidence>
<feature type="transmembrane region" description="Helical" evidence="11">
    <location>
        <begin position="28"/>
        <end position="45"/>
    </location>
</feature>
<reference evidence="12 13" key="1">
    <citation type="submission" date="2020-11" db="EMBL/GenBank/DDBJ databases">
        <authorList>
            <person name="Wallbank WR R."/>
            <person name="Pardo Diaz C."/>
            <person name="Kozak K."/>
            <person name="Martin S."/>
            <person name="Jiggins C."/>
            <person name="Moest M."/>
            <person name="Warren A I."/>
            <person name="Generalovic N T."/>
            <person name="Byers J.R.P. K."/>
            <person name="Montejo-Kovacevich G."/>
            <person name="Yen C E."/>
        </authorList>
    </citation>
    <scope>NUCLEOTIDE SEQUENCE [LARGE SCALE GENOMIC DNA]</scope>
</reference>
<feature type="transmembrane region" description="Helical" evidence="11">
    <location>
        <begin position="52"/>
        <end position="71"/>
    </location>
</feature>
<evidence type="ECO:0000256" key="7">
    <source>
        <dbReference type="ARBA" id="ARBA00023054"/>
    </source>
</evidence>
<dbReference type="EMBL" id="LR899009">
    <property type="protein sequence ID" value="CAD7076668.1"/>
    <property type="molecule type" value="Genomic_DNA"/>
</dbReference>
<keyword evidence="7" id="KW-0175">Coiled coil</keyword>
<dbReference type="FunCoup" id="A0A7R8YKQ6">
    <property type="interactions" value="836"/>
</dbReference>
<dbReference type="AlphaFoldDB" id="A0A7R8YKQ6"/>
<evidence type="ECO:0000256" key="5">
    <source>
        <dbReference type="ARBA" id="ARBA00022692"/>
    </source>
</evidence>
<dbReference type="GO" id="GO:0031965">
    <property type="term" value="C:nuclear membrane"/>
    <property type="evidence" value="ECO:0007669"/>
    <property type="project" value="UniProtKB-SubCell"/>
</dbReference>
<keyword evidence="5 11" id="KW-0812">Transmembrane</keyword>
<keyword evidence="10" id="KW-0539">Nucleus</keyword>
<keyword evidence="13" id="KW-1185">Reference proteome</keyword>
<dbReference type="InterPro" id="IPR026721">
    <property type="entry name" value="TMEM18"/>
</dbReference>
<dbReference type="OMA" id="TFSKQQY"/>
<protein>
    <recommendedName>
        <fullName evidence="4">Transmembrane protein 18</fullName>
    </recommendedName>
</protein>
<evidence type="ECO:0000256" key="4">
    <source>
        <dbReference type="ARBA" id="ARBA00014253"/>
    </source>
</evidence>
<organism evidence="12 13">
    <name type="scientific">Hermetia illucens</name>
    <name type="common">Black soldier fly</name>
    <dbReference type="NCBI Taxonomy" id="343691"/>
    <lineage>
        <taxon>Eukaryota</taxon>
        <taxon>Metazoa</taxon>
        <taxon>Ecdysozoa</taxon>
        <taxon>Arthropoda</taxon>
        <taxon>Hexapoda</taxon>
        <taxon>Insecta</taxon>
        <taxon>Pterygota</taxon>
        <taxon>Neoptera</taxon>
        <taxon>Endopterygota</taxon>
        <taxon>Diptera</taxon>
        <taxon>Brachycera</taxon>
        <taxon>Stratiomyomorpha</taxon>
        <taxon>Stratiomyidae</taxon>
        <taxon>Hermetiinae</taxon>
        <taxon>Hermetia</taxon>
    </lineage>
</organism>
<evidence type="ECO:0000256" key="1">
    <source>
        <dbReference type="ARBA" id="ARBA00004126"/>
    </source>
</evidence>
<evidence type="ECO:0000256" key="3">
    <source>
        <dbReference type="ARBA" id="ARBA00009971"/>
    </source>
</evidence>
<evidence type="ECO:0000256" key="11">
    <source>
        <dbReference type="SAM" id="Phobius"/>
    </source>
</evidence>
<sequence>MVDPNFIEVNEIKDFSTYLASIEWKDPWLIVLVSMHLLTTATAVLTRNHGTFQIVLFLVLLSLVYFSESINEYAAANWRLFSRQQYFDSNGLFISTVFSVPILLNCMLLIGTWLYNSTQIMAKLKVAQLKQKLRQESSINSMSHEKAD</sequence>
<proteinExistence type="inferred from homology"/>
<evidence type="ECO:0000256" key="6">
    <source>
        <dbReference type="ARBA" id="ARBA00022989"/>
    </source>
</evidence>
<evidence type="ECO:0000256" key="10">
    <source>
        <dbReference type="ARBA" id="ARBA00023242"/>
    </source>
</evidence>
<dbReference type="Pfam" id="PF14770">
    <property type="entry name" value="TMEM18"/>
    <property type="match status" value="1"/>
</dbReference>
<name>A0A7R8YKQ6_HERIL</name>
<dbReference type="OrthoDB" id="411535at2759"/>
<evidence type="ECO:0000313" key="12">
    <source>
        <dbReference type="EMBL" id="CAD7076668.1"/>
    </source>
</evidence>
<dbReference type="Proteomes" id="UP000594454">
    <property type="component" value="Chromosome 1"/>
</dbReference>
<comment type="similarity">
    <text evidence="3">Belongs to the TMEM18 family.</text>
</comment>
<accession>A0A7R8YKQ6</accession>
<comment type="subcellular location">
    <subcellularLocation>
        <location evidence="2">Endomembrane system</location>
        <topology evidence="2">Multi-pass membrane protein</topology>
    </subcellularLocation>
    <subcellularLocation>
        <location evidence="1">Nucleus membrane</location>
    </subcellularLocation>
</comment>